<evidence type="ECO:0000259" key="12">
    <source>
        <dbReference type="PROSITE" id="PS50026"/>
    </source>
</evidence>
<evidence type="ECO:0000313" key="14">
    <source>
        <dbReference type="Proteomes" id="UP000007648"/>
    </source>
</evidence>
<dbReference type="HOGENOM" id="CLU_096527_1_0_1"/>
<evidence type="ECO:0000256" key="3">
    <source>
        <dbReference type="ARBA" id="ARBA00022692"/>
    </source>
</evidence>
<evidence type="ECO:0000256" key="10">
    <source>
        <dbReference type="SAM" id="MobiDB-lite"/>
    </source>
</evidence>
<keyword evidence="14" id="KW-1185">Reference proteome</keyword>
<keyword evidence="5 11" id="KW-1133">Transmembrane helix</keyword>
<dbReference type="PANTHER" id="PTHR10740:SF12">
    <property type="entry name" value="AMPHIREGULIN"/>
    <property type="match status" value="1"/>
</dbReference>
<evidence type="ECO:0000256" key="1">
    <source>
        <dbReference type="ARBA" id="ARBA00004167"/>
    </source>
</evidence>
<dbReference type="KEGG" id="shr:100924075"/>
<dbReference type="STRING" id="9305.ENSSHAP00000007079"/>
<keyword evidence="7 11" id="KW-0472">Membrane</keyword>
<evidence type="ECO:0000256" key="6">
    <source>
        <dbReference type="ARBA" id="ARBA00023030"/>
    </source>
</evidence>
<dbReference type="AlphaFoldDB" id="G3VV74"/>
<dbReference type="CTD" id="374"/>
<feature type="region of interest" description="Disordered" evidence="10">
    <location>
        <begin position="190"/>
        <end position="218"/>
    </location>
</feature>
<proteinExistence type="predicted"/>
<dbReference type="Gene3D" id="2.10.25.10">
    <property type="entry name" value="Laminin"/>
    <property type="match status" value="1"/>
</dbReference>
<comment type="subcellular location">
    <subcellularLocation>
        <location evidence="1">Membrane</location>
        <topology evidence="1">Single-pass membrane protein</topology>
    </subcellularLocation>
</comment>
<keyword evidence="4" id="KW-0732">Signal</keyword>
<keyword evidence="2 9" id="KW-0245">EGF-like domain</keyword>
<feature type="disulfide bond" evidence="9">
    <location>
        <begin position="250"/>
        <end position="259"/>
    </location>
</feature>
<reference evidence="13 14" key="1">
    <citation type="journal article" date="2011" name="Proc. Natl. Acad. Sci. U.S.A.">
        <title>Genetic diversity and population structure of the endangered marsupial Sarcophilus harrisii (Tasmanian devil).</title>
        <authorList>
            <person name="Miller W."/>
            <person name="Hayes V.M."/>
            <person name="Ratan A."/>
            <person name="Petersen D.C."/>
            <person name="Wittekindt N.E."/>
            <person name="Miller J."/>
            <person name="Walenz B."/>
            <person name="Knight J."/>
            <person name="Qi J."/>
            <person name="Zhao F."/>
            <person name="Wang Q."/>
            <person name="Bedoya-Reina O.C."/>
            <person name="Katiyar N."/>
            <person name="Tomsho L.P."/>
            <person name="Kasson L.M."/>
            <person name="Hardie R.A."/>
            <person name="Woodbridge P."/>
            <person name="Tindall E.A."/>
            <person name="Bertelsen M.F."/>
            <person name="Dixon D."/>
            <person name="Pyecroft S."/>
            <person name="Helgen K.M."/>
            <person name="Lesk A.M."/>
            <person name="Pringle T.H."/>
            <person name="Patterson N."/>
            <person name="Zhang Y."/>
            <person name="Kreiss A."/>
            <person name="Woods G.M."/>
            <person name="Jones M.E."/>
            <person name="Schuster S.C."/>
        </authorList>
    </citation>
    <scope>NUCLEOTIDE SEQUENCE [LARGE SCALE GENOMIC DNA]</scope>
</reference>
<evidence type="ECO:0000256" key="2">
    <source>
        <dbReference type="ARBA" id="ARBA00022536"/>
    </source>
</evidence>
<name>G3VV74_SARHA</name>
<dbReference type="SUPFAM" id="SSF57196">
    <property type="entry name" value="EGF/Laminin"/>
    <property type="match status" value="1"/>
</dbReference>
<dbReference type="Ensembl" id="ENSSHAT00000007141.2">
    <property type="protein sequence ID" value="ENSSHAP00000007079.2"/>
    <property type="gene ID" value="ENSSHAG00000006150.2"/>
</dbReference>
<accession>G3VV74</accession>
<dbReference type="GeneID" id="100924075"/>
<evidence type="ECO:0000256" key="9">
    <source>
        <dbReference type="PROSITE-ProRule" id="PRU00076"/>
    </source>
</evidence>
<comment type="caution">
    <text evidence="9">Lacks conserved residue(s) required for the propagation of feature annotation.</text>
</comment>
<keyword evidence="6" id="KW-0339">Growth factor</keyword>
<evidence type="ECO:0000256" key="8">
    <source>
        <dbReference type="ARBA" id="ARBA00023157"/>
    </source>
</evidence>
<dbReference type="InParanoid" id="G3VV74"/>
<dbReference type="GeneTree" id="ENSGT00940000160696"/>
<feature type="region of interest" description="Disordered" evidence="10">
    <location>
        <begin position="38"/>
        <end position="96"/>
    </location>
</feature>
<dbReference type="GO" id="GO:0008083">
    <property type="term" value="F:growth factor activity"/>
    <property type="evidence" value="ECO:0007669"/>
    <property type="project" value="UniProtKB-KW"/>
</dbReference>
<keyword evidence="8 9" id="KW-1015">Disulfide bond</keyword>
<evidence type="ECO:0000256" key="7">
    <source>
        <dbReference type="ARBA" id="ARBA00023136"/>
    </source>
</evidence>
<dbReference type="Proteomes" id="UP000007648">
    <property type="component" value="Unassembled WGS sequence"/>
</dbReference>
<dbReference type="OrthoDB" id="9909110at2759"/>
<feature type="compositionally biased region" description="Basic residues" evidence="10">
    <location>
        <begin position="206"/>
        <end position="218"/>
    </location>
</feature>
<dbReference type="RefSeq" id="XP_012408434.2">
    <property type="nucleotide sequence ID" value="XM_012552980.2"/>
</dbReference>
<dbReference type="eggNOG" id="ENOG502S0KA">
    <property type="taxonomic scope" value="Eukaryota"/>
</dbReference>
<feature type="domain" description="EGF-like" evidence="12">
    <location>
        <begin position="220"/>
        <end position="260"/>
    </location>
</feature>
<evidence type="ECO:0000256" key="11">
    <source>
        <dbReference type="SAM" id="Phobius"/>
    </source>
</evidence>
<dbReference type="InterPro" id="IPR000742">
    <property type="entry name" value="EGF"/>
</dbReference>
<dbReference type="GO" id="GO:0007173">
    <property type="term" value="P:epidermal growth factor receptor signaling pathway"/>
    <property type="evidence" value="ECO:0007669"/>
    <property type="project" value="TreeGrafter"/>
</dbReference>
<dbReference type="PROSITE" id="PS00022">
    <property type="entry name" value="EGF_1"/>
    <property type="match status" value="1"/>
</dbReference>
<dbReference type="GO" id="GO:0005154">
    <property type="term" value="F:epidermal growth factor receptor binding"/>
    <property type="evidence" value="ECO:0007669"/>
    <property type="project" value="TreeGrafter"/>
</dbReference>
<evidence type="ECO:0000256" key="4">
    <source>
        <dbReference type="ARBA" id="ARBA00022729"/>
    </source>
</evidence>
<organism evidence="13 14">
    <name type="scientific">Sarcophilus harrisii</name>
    <name type="common">Tasmanian devil</name>
    <name type="synonym">Sarcophilus laniarius</name>
    <dbReference type="NCBI Taxonomy" id="9305"/>
    <lineage>
        <taxon>Eukaryota</taxon>
        <taxon>Metazoa</taxon>
        <taxon>Chordata</taxon>
        <taxon>Craniata</taxon>
        <taxon>Vertebrata</taxon>
        <taxon>Euteleostomi</taxon>
        <taxon>Mammalia</taxon>
        <taxon>Metatheria</taxon>
        <taxon>Dasyuromorphia</taxon>
        <taxon>Dasyuridae</taxon>
        <taxon>Sarcophilus</taxon>
    </lineage>
</organism>
<gene>
    <name evidence="13" type="primary">AREG</name>
</gene>
<dbReference type="PROSITE" id="PS50026">
    <property type="entry name" value="EGF_3"/>
    <property type="match status" value="1"/>
</dbReference>
<sequence length="330" mass="37553">MRAPLECCRRSCRRRRCYCRRCRRFSWCCCRCRGSGCPGSRCSRSSDGNLHGRSPLPPLVRTEPCHRASCTPSPKLSHRLSRRPERPMRAQPPPPQRTTSLLFLYLLVLSAVCHHVAASDAKDTSYPEKNDLFSGDHNPDGLELFTVSEISSTSEISSGTEYDYYEEYEEEDPQLSGYVLDDSIRVGRLVKPKKNRTESEKNSSKTGRKKFKNRKRKQKKINPCDGEYKNYCIHGECKYIESLEAVTCNCHQDFFGERCGEQSMKTHSLGDGGSSITALAIVAAILSVLCFSAIVLITKQIWKAHYSIRDQETEERKHLKRENKNGIISV</sequence>
<dbReference type="PANTHER" id="PTHR10740">
    <property type="entry name" value="TRANSFORMING GROWTH FACTOR ALPHA"/>
    <property type="match status" value="1"/>
</dbReference>
<keyword evidence="3 11" id="KW-0812">Transmembrane</keyword>
<reference evidence="13" key="3">
    <citation type="submission" date="2025-09" db="UniProtKB">
        <authorList>
            <consortium name="Ensembl"/>
        </authorList>
    </citation>
    <scope>IDENTIFICATION</scope>
</reference>
<dbReference type="GO" id="GO:0016020">
    <property type="term" value="C:membrane"/>
    <property type="evidence" value="ECO:0007669"/>
    <property type="project" value="UniProtKB-SubCell"/>
</dbReference>
<feature type="transmembrane region" description="Helical" evidence="11">
    <location>
        <begin position="276"/>
        <end position="297"/>
    </location>
</feature>
<dbReference type="FunCoup" id="G3VV74">
    <property type="interactions" value="655"/>
</dbReference>
<dbReference type="GO" id="GO:0005615">
    <property type="term" value="C:extracellular space"/>
    <property type="evidence" value="ECO:0007669"/>
    <property type="project" value="TreeGrafter"/>
</dbReference>
<reference evidence="13" key="2">
    <citation type="submission" date="2025-08" db="UniProtKB">
        <authorList>
            <consortium name="Ensembl"/>
        </authorList>
    </citation>
    <scope>IDENTIFICATION</scope>
</reference>
<evidence type="ECO:0000313" key="13">
    <source>
        <dbReference type="Ensembl" id="ENSSHAP00000007079.2"/>
    </source>
</evidence>
<evidence type="ECO:0000256" key="5">
    <source>
        <dbReference type="ARBA" id="ARBA00022989"/>
    </source>
</evidence>
<protein>
    <submittedName>
        <fullName evidence="13">Amphiregulin</fullName>
    </submittedName>
</protein>
<dbReference type="FunFam" id="2.10.25.10:FF:000158">
    <property type="entry name" value="proheparin-binding EGF-like growth factor"/>
    <property type="match status" value="1"/>
</dbReference>
<dbReference type="GO" id="GO:0008284">
    <property type="term" value="P:positive regulation of cell population proliferation"/>
    <property type="evidence" value="ECO:0007669"/>
    <property type="project" value="TreeGrafter"/>
</dbReference>